<accession>A0AAV7K0P1</accession>
<dbReference type="GO" id="GO:0016020">
    <property type="term" value="C:membrane"/>
    <property type="evidence" value="ECO:0007669"/>
    <property type="project" value="UniProtKB-SubCell"/>
</dbReference>
<keyword evidence="3 6" id="KW-0812">Transmembrane</keyword>
<feature type="transmembrane region" description="Helical" evidence="6">
    <location>
        <begin position="96"/>
        <end position="113"/>
    </location>
</feature>
<evidence type="ECO:0000256" key="6">
    <source>
        <dbReference type="SAM" id="Phobius"/>
    </source>
</evidence>
<feature type="transmembrane region" description="Helical" evidence="6">
    <location>
        <begin position="6"/>
        <end position="25"/>
    </location>
</feature>
<keyword evidence="8" id="KW-1185">Reference proteome</keyword>
<keyword evidence="4 6" id="KW-1133">Transmembrane helix</keyword>
<dbReference type="EMBL" id="JAKMXF010000221">
    <property type="protein sequence ID" value="KAI6654732.1"/>
    <property type="molecule type" value="Genomic_DNA"/>
</dbReference>
<name>A0AAV7K0P1_9METZ</name>
<dbReference type="Proteomes" id="UP001165289">
    <property type="component" value="Unassembled WGS sequence"/>
</dbReference>
<dbReference type="Pfam" id="PF07264">
    <property type="entry name" value="EI24"/>
    <property type="match status" value="1"/>
</dbReference>
<comment type="caution">
    <text evidence="7">The sequence shown here is derived from an EMBL/GenBank/DDBJ whole genome shotgun (WGS) entry which is preliminary data.</text>
</comment>
<evidence type="ECO:0000256" key="1">
    <source>
        <dbReference type="ARBA" id="ARBA00004141"/>
    </source>
</evidence>
<dbReference type="AlphaFoldDB" id="A0AAV7K0P1"/>
<comment type="similarity">
    <text evidence="2">Belongs to the EI24 family.</text>
</comment>
<keyword evidence="5 6" id="KW-0472">Membrane</keyword>
<reference evidence="7 8" key="1">
    <citation type="journal article" date="2023" name="BMC Biol.">
        <title>The compact genome of the sponge Oopsacas minuta (Hexactinellida) is lacking key metazoan core genes.</title>
        <authorList>
            <person name="Santini S."/>
            <person name="Schenkelaars Q."/>
            <person name="Jourda C."/>
            <person name="Duchesne M."/>
            <person name="Belahbib H."/>
            <person name="Rocher C."/>
            <person name="Selva M."/>
            <person name="Riesgo A."/>
            <person name="Vervoort M."/>
            <person name="Leys S.P."/>
            <person name="Kodjabachian L."/>
            <person name="Le Bivic A."/>
            <person name="Borchiellini C."/>
            <person name="Claverie J.M."/>
            <person name="Renard E."/>
        </authorList>
    </citation>
    <scope>NUCLEOTIDE SEQUENCE [LARGE SCALE GENOMIC DNA]</scope>
    <source>
        <strain evidence="7">SPO-2</strain>
    </source>
</reference>
<evidence type="ECO:0000313" key="8">
    <source>
        <dbReference type="Proteomes" id="UP001165289"/>
    </source>
</evidence>
<dbReference type="GO" id="GO:0016236">
    <property type="term" value="P:macroautophagy"/>
    <property type="evidence" value="ECO:0007669"/>
    <property type="project" value="TreeGrafter"/>
</dbReference>
<gene>
    <name evidence="7" type="ORF">LOD99_2611</name>
</gene>
<dbReference type="InterPro" id="IPR059112">
    <property type="entry name" value="CysZ/EI24"/>
</dbReference>
<evidence type="ECO:0000256" key="5">
    <source>
        <dbReference type="ARBA" id="ARBA00023136"/>
    </source>
</evidence>
<organism evidence="7 8">
    <name type="scientific">Oopsacas minuta</name>
    <dbReference type="NCBI Taxonomy" id="111878"/>
    <lineage>
        <taxon>Eukaryota</taxon>
        <taxon>Metazoa</taxon>
        <taxon>Porifera</taxon>
        <taxon>Hexactinellida</taxon>
        <taxon>Hexasterophora</taxon>
        <taxon>Lyssacinosida</taxon>
        <taxon>Leucopsacidae</taxon>
        <taxon>Oopsacas</taxon>
    </lineage>
</organism>
<sequence>MVTTVVWYIINGLWVLPLLWISKIINILTFQKMAVAAYKTSFPVNKQSRSPNHNLNISLKTQISRVLADGIFRMVIELLFMLQSLCISFIPVVGSIVYLLHLSLLNALYAFEYKWMHQGIETKAMLRYIQCGWPYFIGYASILTLATYIPASFVLSACIYSAFFPLYIVSAYPAKVKLSHHAIPQLRIFTLSSMVADKLFVKSTRSPTIDRRSAVKDVTQSISESLTNTTD</sequence>
<protein>
    <submittedName>
        <fullName evidence="7">Etoposide-induced protein 2.4-like</fullName>
    </submittedName>
</protein>
<evidence type="ECO:0000256" key="2">
    <source>
        <dbReference type="ARBA" id="ARBA00010970"/>
    </source>
</evidence>
<evidence type="ECO:0000256" key="4">
    <source>
        <dbReference type="ARBA" id="ARBA00022989"/>
    </source>
</evidence>
<evidence type="ECO:0000256" key="3">
    <source>
        <dbReference type="ARBA" id="ARBA00022692"/>
    </source>
</evidence>
<dbReference type="PANTHER" id="PTHR21389">
    <property type="entry name" value="P53 INDUCED PROTEIN"/>
    <property type="match status" value="1"/>
</dbReference>
<comment type="subcellular location">
    <subcellularLocation>
        <location evidence="1">Membrane</location>
        <topology evidence="1">Multi-pass membrane protein</topology>
    </subcellularLocation>
</comment>
<proteinExistence type="inferred from homology"/>
<dbReference type="GO" id="GO:0005783">
    <property type="term" value="C:endoplasmic reticulum"/>
    <property type="evidence" value="ECO:0007669"/>
    <property type="project" value="TreeGrafter"/>
</dbReference>
<evidence type="ECO:0000313" key="7">
    <source>
        <dbReference type="EMBL" id="KAI6654732.1"/>
    </source>
</evidence>
<dbReference type="PANTHER" id="PTHR21389:SF0">
    <property type="entry name" value="ETOPOSIDE-INDUCED PROTEIN 2.4 HOMOLOG"/>
    <property type="match status" value="1"/>
</dbReference>